<evidence type="ECO:0000256" key="6">
    <source>
        <dbReference type="ARBA" id="ARBA00018679"/>
    </source>
</evidence>
<dbReference type="InterPro" id="IPR001926">
    <property type="entry name" value="TrpB-like_PALP"/>
</dbReference>
<proteinExistence type="inferred from homology"/>
<keyword evidence="10 15" id="KW-0456">Lyase</keyword>
<dbReference type="CDD" id="cd01560">
    <property type="entry name" value="Thr-synth_2"/>
    <property type="match status" value="1"/>
</dbReference>
<dbReference type="Gene3D" id="3.90.1380.10">
    <property type="entry name" value="Threonine synthase, N-terminal domain"/>
    <property type="match status" value="1"/>
</dbReference>
<evidence type="ECO:0000256" key="4">
    <source>
        <dbReference type="ARBA" id="ARBA00005517"/>
    </source>
</evidence>
<comment type="similarity">
    <text evidence="4">Belongs to the threonine synthase family.</text>
</comment>
<comment type="cofactor">
    <cofactor evidence="1">
        <name>pyridoxal 5'-phosphate</name>
        <dbReference type="ChEBI" id="CHEBI:597326"/>
    </cofactor>
</comment>
<dbReference type="RefSeq" id="WP_022862366.1">
    <property type="nucleotide sequence ID" value="NZ_ATVG01000001.1"/>
</dbReference>
<dbReference type="GO" id="GO:0004795">
    <property type="term" value="F:threonine synthase activity"/>
    <property type="evidence" value="ECO:0007669"/>
    <property type="project" value="UniProtKB-EC"/>
</dbReference>
<reference evidence="15 16" key="1">
    <citation type="submission" date="2020-10" db="EMBL/GenBank/DDBJ databases">
        <title>Complete genome sequence of Corynebacterium massiliense DSM 45435, type strain of Corynebacterium massiliense.</title>
        <authorList>
            <person name="Busche T."/>
            <person name="Kalinowski J."/>
            <person name="Ruckert C."/>
        </authorList>
    </citation>
    <scope>NUCLEOTIDE SEQUENCE [LARGE SCALE GENOMIC DNA]</scope>
    <source>
        <strain evidence="15 16">DSM 45435</strain>
    </source>
</reference>
<evidence type="ECO:0000313" key="16">
    <source>
        <dbReference type="Proteomes" id="UP001220064"/>
    </source>
</evidence>
<evidence type="ECO:0000256" key="3">
    <source>
        <dbReference type="ARBA" id="ARBA00004979"/>
    </source>
</evidence>
<keyword evidence="9" id="KW-0663">Pyridoxal phosphate</keyword>
<keyword evidence="16" id="KW-1185">Reference proteome</keyword>
<dbReference type="InterPro" id="IPR037158">
    <property type="entry name" value="Thr_synth_N_sf"/>
</dbReference>
<organism evidence="15 16">
    <name type="scientific">Corynebacterium massiliense DSM 45435</name>
    <dbReference type="NCBI Taxonomy" id="1121364"/>
    <lineage>
        <taxon>Bacteria</taxon>
        <taxon>Bacillati</taxon>
        <taxon>Actinomycetota</taxon>
        <taxon>Actinomycetes</taxon>
        <taxon>Mycobacteriales</taxon>
        <taxon>Corynebacteriaceae</taxon>
        <taxon>Corynebacterium</taxon>
    </lineage>
</organism>
<dbReference type="PANTHER" id="PTHR42690:SF1">
    <property type="entry name" value="THREONINE SYNTHASE-LIKE 2"/>
    <property type="match status" value="1"/>
</dbReference>
<evidence type="ECO:0000259" key="14">
    <source>
        <dbReference type="Pfam" id="PF14821"/>
    </source>
</evidence>
<evidence type="ECO:0000256" key="5">
    <source>
        <dbReference type="ARBA" id="ARBA00013028"/>
    </source>
</evidence>
<dbReference type="InterPro" id="IPR051166">
    <property type="entry name" value="Threonine_Synthase"/>
</dbReference>
<keyword evidence="8" id="KW-0791">Threonine biosynthesis</keyword>
<dbReference type="PANTHER" id="PTHR42690">
    <property type="entry name" value="THREONINE SYNTHASE FAMILY MEMBER"/>
    <property type="match status" value="1"/>
</dbReference>
<evidence type="ECO:0000256" key="11">
    <source>
        <dbReference type="ARBA" id="ARBA00049144"/>
    </source>
</evidence>
<accession>A0ABY7UA06</accession>
<comment type="function">
    <text evidence="2">Catalyzes the gamma-elimination of phosphate from L-phosphohomoserine and the beta-addition of water to produce L-threonine.</text>
</comment>
<evidence type="ECO:0000259" key="13">
    <source>
        <dbReference type="Pfam" id="PF00291"/>
    </source>
</evidence>
<comment type="pathway">
    <text evidence="3">Amino-acid biosynthesis; L-threonine biosynthesis; L-threonine from L-aspartate: step 5/5.</text>
</comment>
<dbReference type="Pfam" id="PF24857">
    <property type="entry name" value="THR4_C"/>
    <property type="match status" value="1"/>
</dbReference>
<evidence type="ECO:0000256" key="12">
    <source>
        <dbReference type="NCBIfam" id="TIGR00260"/>
    </source>
</evidence>
<dbReference type="EC" id="4.2.3.1" evidence="5 12"/>
<dbReference type="InterPro" id="IPR004450">
    <property type="entry name" value="Thr_synthase-like"/>
</dbReference>
<keyword evidence="7" id="KW-0028">Amino-acid biosynthesis</keyword>
<evidence type="ECO:0000256" key="10">
    <source>
        <dbReference type="ARBA" id="ARBA00023239"/>
    </source>
</evidence>
<evidence type="ECO:0000256" key="9">
    <source>
        <dbReference type="ARBA" id="ARBA00022898"/>
    </source>
</evidence>
<evidence type="ECO:0000256" key="8">
    <source>
        <dbReference type="ARBA" id="ARBA00022697"/>
    </source>
</evidence>
<dbReference type="InterPro" id="IPR029144">
    <property type="entry name" value="Thr_synth_N"/>
</dbReference>
<feature type="domain" description="Threonine synthase N-terminal" evidence="14">
    <location>
        <begin position="3"/>
        <end position="84"/>
    </location>
</feature>
<dbReference type="PROSITE" id="PS00165">
    <property type="entry name" value="DEHYDRATASE_SER_THR"/>
    <property type="match status" value="1"/>
</dbReference>
<protein>
    <recommendedName>
        <fullName evidence="6 12">Threonine synthase</fullName>
        <ecNumber evidence="5 12">4.2.3.1</ecNumber>
    </recommendedName>
</protein>
<feature type="domain" description="Tryptophan synthase beta chain-like PALP" evidence="13">
    <location>
        <begin position="100"/>
        <end position="368"/>
    </location>
</feature>
<dbReference type="Pfam" id="PF00291">
    <property type="entry name" value="PALP"/>
    <property type="match status" value="1"/>
</dbReference>
<gene>
    <name evidence="15" type="primary">thrC</name>
    <name evidence="15" type="ORF">CMASS_07305</name>
</gene>
<dbReference type="Pfam" id="PF14821">
    <property type="entry name" value="Thr_synth_N"/>
    <property type="match status" value="1"/>
</dbReference>
<dbReference type="Gene3D" id="3.40.50.1100">
    <property type="match status" value="2"/>
</dbReference>
<sequence length="484" mass="52867">MYYISTRDPQRIPASFTDILLGGLAPDGGLFVPETYPQVDSAQLDTWRELLHTDGYAAVAAEICTLFIDDIPAEDVARLTRRAYREPVFDTPDIAPVTALGDGLLLGHLSQGPTAAFKDMAMQLLGELFEYELGRRGESLNILGATSGDTGSSAEYAMRGRDNIRVFMLTPAGRMTPFQQAQMFGLKDPNIFNIALDGVFDDCQDVVKAVSSDAEFKANYRIGAVNSINWARLMAQVVYYFLTWLRATDSSRPAAEQRVSFAVPTGNFGNVCAGHIAKQMGLPVDRLIVATNENDVLDEFFRTGNYRPRSAAETVATSSPSMDISRASNFERFVFDLVGRDAERTADLFAHQVKKGGFTLPAELLDAAAEKYGFFSASSHHADRLQTIRDVANAYGVVVDPHTADGIKAARAAQDAGVQTPIMCMETALPVKFTETIRAAVGHDPDAPERFAHIMEGGRYVTEMPNDAAAVKDFIMQSIDNTEV</sequence>
<dbReference type="NCBIfam" id="TIGR00260">
    <property type="entry name" value="thrC"/>
    <property type="match status" value="1"/>
</dbReference>
<evidence type="ECO:0000313" key="15">
    <source>
        <dbReference type="EMBL" id="WCZ32895.1"/>
    </source>
</evidence>
<dbReference type="InterPro" id="IPR036052">
    <property type="entry name" value="TrpB-like_PALP_sf"/>
</dbReference>
<name>A0ABY7UA06_9CORY</name>
<dbReference type="Proteomes" id="UP001220064">
    <property type="component" value="Chromosome"/>
</dbReference>
<dbReference type="EMBL" id="CP063189">
    <property type="protein sequence ID" value="WCZ32895.1"/>
    <property type="molecule type" value="Genomic_DNA"/>
</dbReference>
<evidence type="ECO:0000256" key="7">
    <source>
        <dbReference type="ARBA" id="ARBA00022605"/>
    </source>
</evidence>
<dbReference type="SUPFAM" id="SSF53686">
    <property type="entry name" value="Tryptophan synthase beta subunit-like PLP-dependent enzymes"/>
    <property type="match status" value="1"/>
</dbReference>
<dbReference type="InterPro" id="IPR000634">
    <property type="entry name" value="Ser/Thr_deHydtase_PyrdxlP-BS"/>
</dbReference>
<evidence type="ECO:0000256" key="1">
    <source>
        <dbReference type="ARBA" id="ARBA00001933"/>
    </source>
</evidence>
<comment type="catalytic activity">
    <reaction evidence="11">
        <text>O-phospho-L-homoserine + H2O = L-threonine + phosphate</text>
        <dbReference type="Rhea" id="RHEA:10840"/>
        <dbReference type="ChEBI" id="CHEBI:15377"/>
        <dbReference type="ChEBI" id="CHEBI:43474"/>
        <dbReference type="ChEBI" id="CHEBI:57590"/>
        <dbReference type="ChEBI" id="CHEBI:57926"/>
        <dbReference type="EC" id="4.2.3.1"/>
    </reaction>
</comment>
<evidence type="ECO:0000256" key="2">
    <source>
        <dbReference type="ARBA" id="ARBA00003648"/>
    </source>
</evidence>